<evidence type="ECO:0000256" key="2">
    <source>
        <dbReference type="ARBA" id="ARBA00013194"/>
    </source>
</evidence>
<dbReference type="AlphaFoldDB" id="A0A5C7FIS0"/>
<keyword evidence="3 7" id="KW-0732">Signal</keyword>
<dbReference type="Gene3D" id="3.10.50.40">
    <property type="match status" value="2"/>
</dbReference>
<keyword evidence="5 6" id="KW-0413">Isomerase</keyword>
<evidence type="ECO:0000313" key="9">
    <source>
        <dbReference type="EMBL" id="TXF89701.1"/>
    </source>
</evidence>
<protein>
    <recommendedName>
        <fullName evidence="2">peptidylprolyl isomerase</fullName>
        <ecNumber evidence="2">5.2.1.8</ecNumber>
    </recommendedName>
</protein>
<evidence type="ECO:0000256" key="1">
    <source>
        <dbReference type="ARBA" id="ARBA00000971"/>
    </source>
</evidence>
<evidence type="ECO:0000256" key="5">
    <source>
        <dbReference type="ARBA" id="ARBA00023235"/>
    </source>
</evidence>
<dbReference type="PROSITE" id="PS50198">
    <property type="entry name" value="PPIC_PPIASE_2"/>
    <property type="match status" value="2"/>
</dbReference>
<comment type="caution">
    <text evidence="9">The sequence shown here is derived from an EMBL/GenBank/DDBJ whole genome shotgun (WGS) entry which is preliminary data.</text>
</comment>
<keyword evidence="4 6" id="KW-0697">Rotamase</keyword>
<dbReference type="Pfam" id="PF00639">
    <property type="entry name" value="Rotamase"/>
    <property type="match status" value="2"/>
</dbReference>
<evidence type="ECO:0000256" key="6">
    <source>
        <dbReference type="PROSITE-ProRule" id="PRU00278"/>
    </source>
</evidence>
<feature type="chain" id="PRO_5022661556" description="peptidylprolyl isomerase" evidence="7">
    <location>
        <begin position="21"/>
        <end position="655"/>
    </location>
</feature>
<dbReference type="SUPFAM" id="SSF54534">
    <property type="entry name" value="FKBP-like"/>
    <property type="match status" value="2"/>
</dbReference>
<dbReference type="PANTHER" id="PTHR47245">
    <property type="entry name" value="PEPTIDYLPROLYL ISOMERASE"/>
    <property type="match status" value="1"/>
</dbReference>
<evidence type="ECO:0000313" key="10">
    <source>
        <dbReference type="Proteomes" id="UP000321907"/>
    </source>
</evidence>
<name>A0A5C7FIS0_9BACT</name>
<accession>A0A5C7FIS0</accession>
<dbReference type="InterPro" id="IPR046357">
    <property type="entry name" value="PPIase_dom_sf"/>
</dbReference>
<dbReference type="OrthoDB" id="14196at2"/>
<dbReference type="EMBL" id="VOXD01000012">
    <property type="protein sequence ID" value="TXF89701.1"/>
    <property type="molecule type" value="Genomic_DNA"/>
</dbReference>
<evidence type="ECO:0000259" key="8">
    <source>
        <dbReference type="PROSITE" id="PS50198"/>
    </source>
</evidence>
<dbReference type="RefSeq" id="WP_147930531.1">
    <property type="nucleotide sequence ID" value="NZ_VOXD01000012.1"/>
</dbReference>
<reference evidence="9 10" key="1">
    <citation type="submission" date="2019-08" db="EMBL/GenBank/DDBJ databases">
        <title>Lewinella sp. strain SSH13 Genome sequencing and assembly.</title>
        <authorList>
            <person name="Kim I."/>
        </authorList>
    </citation>
    <scope>NUCLEOTIDE SEQUENCE [LARGE SCALE GENOMIC DNA]</scope>
    <source>
        <strain evidence="9 10">SSH13</strain>
    </source>
</reference>
<dbReference type="PANTHER" id="PTHR47245:SF1">
    <property type="entry name" value="FOLDASE PROTEIN PRSA"/>
    <property type="match status" value="1"/>
</dbReference>
<organism evidence="9 10">
    <name type="scientific">Neolewinella aurantiaca</name>
    <dbReference type="NCBI Taxonomy" id="2602767"/>
    <lineage>
        <taxon>Bacteria</taxon>
        <taxon>Pseudomonadati</taxon>
        <taxon>Bacteroidota</taxon>
        <taxon>Saprospiria</taxon>
        <taxon>Saprospirales</taxon>
        <taxon>Lewinellaceae</taxon>
        <taxon>Neolewinella</taxon>
    </lineage>
</organism>
<dbReference type="GO" id="GO:0003755">
    <property type="term" value="F:peptidyl-prolyl cis-trans isomerase activity"/>
    <property type="evidence" value="ECO:0007669"/>
    <property type="project" value="UniProtKB-KW"/>
</dbReference>
<evidence type="ECO:0000256" key="4">
    <source>
        <dbReference type="ARBA" id="ARBA00023110"/>
    </source>
</evidence>
<comment type="catalytic activity">
    <reaction evidence="1">
        <text>[protein]-peptidylproline (omega=180) = [protein]-peptidylproline (omega=0)</text>
        <dbReference type="Rhea" id="RHEA:16237"/>
        <dbReference type="Rhea" id="RHEA-COMP:10747"/>
        <dbReference type="Rhea" id="RHEA-COMP:10748"/>
        <dbReference type="ChEBI" id="CHEBI:83833"/>
        <dbReference type="ChEBI" id="CHEBI:83834"/>
        <dbReference type="EC" id="5.2.1.8"/>
    </reaction>
</comment>
<dbReference type="Proteomes" id="UP000321907">
    <property type="component" value="Unassembled WGS sequence"/>
</dbReference>
<dbReference type="EC" id="5.2.1.8" evidence="2"/>
<dbReference type="InterPro" id="IPR050245">
    <property type="entry name" value="PrsA_foldase"/>
</dbReference>
<feature type="signal peptide" evidence="7">
    <location>
        <begin position="1"/>
        <end position="20"/>
    </location>
</feature>
<proteinExistence type="predicted"/>
<evidence type="ECO:0000256" key="3">
    <source>
        <dbReference type="ARBA" id="ARBA00022729"/>
    </source>
</evidence>
<dbReference type="InterPro" id="IPR027304">
    <property type="entry name" value="Trigger_fact/SurA_dom_sf"/>
</dbReference>
<gene>
    <name evidence="9" type="ORF">FUA23_09635</name>
</gene>
<dbReference type="SUPFAM" id="SSF109998">
    <property type="entry name" value="Triger factor/SurA peptide-binding domain-like"/>
    <property type="match status" value="1"/>
</dbReference>
<keyword evidence="10" id="KW-1185">Reference proteome</keyword>
<sequence length="655" mass="74081">MHFTKHFLTLILFCSALSLAAQQDSDVLFTVDGQEITVGEFRYIYGKTNGEQADYGEESVKEYLDLYERFKLKVARAKSMGLDTVKALQRELEGYRRQLADNYLVDKQVTDRLVEQLYERRKTDIEFSHILFTLKSQAPSPADTLEVFNRAMTAKKNLTAGNFAETAKTTSEDKFSAPKGGRIGYFNAPFPKGMHRLEAALYNAKKNEVVGPIRTPLGYHLAIKTGSRPARGEMEISHILIRKPEGAGSMPVPAQLQAAKKMLDNGEDWAAVAARISEDSKTKDNGGYLGYFGINKFEPAFEDAAFSLTKDGQVSDIVESSSGFHLIRRISHKGIQPLNDSRPLLEAKVKADGRFDEAKKQMLREIRQKADVQENKAVFGRFAATLVDSTFLNFRWKPDPNVDKTPLLVIGDDYKVGLEQFQESMRKDSRKRVSMGRKSNSATVAAALYEEWVDKQLMAYAESQLEADFPEFAALMREYREGILLFEATKIEVWDKASEDTTGLQAFFADHRDDYQWEERATVVQYAINAKSELDATEVLYFAKENGMDATLDKFGRANIDATTDDYELSRLPEIGGLKPEVGNTTAVTKDVRKGVSTFYKVEALLPTRRKELSEARGYVIADYQDQLEREWVEKLRKEYPVKINKKVLAKLIKS</sequence>
<feature type="domain" description="PpiC" evidence="8">
    <location>
        <begin position="122"/>
        <end position="226"/>
    </location>
</feature>
<dbReference type="InterPro" id="IPR000297">
    <property type="entry name" value="PPIase_PpiC"/>
</dbReference>
<evidence type="ECO:0000256" key="7">
    <source>
        <dbReference type="SAM" id="SignalP"/>
    </source>
</evidence>
<feature type="domain" description="PpiC" evidence="8">
    <location>
        <begin position="231"/>
        <end position="331"/>
    </location>
</feature>